<dbReference type="Pfam" id="PF01625">
    <property type="entry name" value="PMSR"/>
    <property type="match status" value="1"/>
</dbReference>
<evidence type="ECO:0000313" key="9">
    <source>
        <dbReference type="EMBL" id="NWO23536.1"/>
    </source>
</evidence>
<dbReference type="SUPFAM" id="SSF55068">
    <property type="entry name" value="Peptide methionine sulfoxide reductase"/>
    <property type="match status" value="1"/>
</dbReference>
<dbReference type="NCBIfam" id="TIGR00401">
    <property type="entry name" value="msrA"/>
    <property type="match status" value="1"/>
</dbReference>
<dbReference type="PANTHER" id="PTHR42799">
    <property type="entry name" value="MITOCHONDRIAL PEPTIDE METHIONINE SULFOXIDE REDUCTASE"/>
    <property type="match status" value="1"/>
</dbReference>
<evidence type="ECO:0000256" key="4">
    <source>
        <dbReference type="ARBA" id="ARBA00048488"/>
    </source>
</evidence>
<comment type="catalytic activity">
    <reaction evidence="5 7">
        <text>[thioredoxin]-disulfide + L-methionine + H2O = L-methionine (S)-S-oxide + [thioredoxin]-dithiol</text>
        <dbReference type="Rhea" id="RHEA:19993"/>
        <dbReference type="Rhea" id="RHEA-COMP:10698"/>
        <dbReference type="Rhea" id="RHEA-COMP:10700"/>
        <dbReference type="ChEBI" id="CHEBI:15377"/>
        <dbReference type="ChEBI" id="CHEBI:29950"/>
        <dbReference type="ChEBI" id="CHEBI:50058"/>
        <dbReference type="ChEBI" id="CHEBI:57844"/>
        <dbReference type="ChEBI" id="CHEBI:58772"/>
        <dbReference type="EC" id="1.8.4.11"/>
    </reaction>
</comment>
<dbReference type="InterPro" id="IPR002569">
    <property type="entry name" value="Met_Sox_Rdtase_MsrA_dom"/>
</dbReference>
<dbReference type="PANTHER" id="PTHR42799:SF2">
    <property type="entry name" value="MITOCHONDRIAL PEPTIDE METHIONINE SULFOXIDE REDUCTASE"/>
    <property type="match status" value="1"/>
</dbReference>
<dbReference type="GO" id="GO:0033743">
    <property type="term" value="F:peptide-methionine (R)-S-oxide reductase activity"/>
    <property type="evidence" value="ECO:0007669"/>
    <property type="project" value="UniProtKB-UniRule"/>
</dbReference>
<keyword evidence="1 6" id="KW-0560">Oxidoreductase</keyword>
<name>A0A7Y8VRZ7_9FIRM</name>
<comment type="caution">
    <text evidence="9">The sequence shown here is derived from an EMBL/GenBank/DDBJ whole genome shotgun (WGS) entry which is preliminary data.</text>
</comment>
<comment type="similarity">
    <text evidence="7">Belongs to the MsrA Met sulfoxide reductase family.</text>
</comment>
<evidence type="ECO:0000259" key="8">
    <source>
        <dbReference type="PROSITE" id="PS51790"/>
    </source>
</evidence>
<dbReference type="Pfam" id="PF01641">
    <property type="entry name" value="SelR"/>
    <property type="match status" value="1"/>
</dbReference>
<comment type="function">
    <text evidence="7">Has an important function as a repair enzyme for proteins that have been inactivated by oxidation. Catalyzes the reversible oxidation-reduction of methionine sulfoxide in proteins to methionine.</text>
</comment>
<dbReference type="EC" id="1.8.4.11" evidence="7"/>
<comment type="catalytic activity">
    <reaction evidence="3 7">
        <text>L-methionyl-[protein] + [thioredoxin]-disulfide + H2O = L-methionyl-(S)-S-oxide-[protein] + [thioredoxin]-dithiol</text>
        <dbReference type="Rhea" id="RHEA:14217"/>
        <dbReference type="Rhea" id="RHEA-COMP:10698"/>
        <dbReference type="Rhea" id="RHEA-COMP:10700"/>
        <dbReference type="Rhea" id="RHEA-COMP:12313"/>
        <dbReference type="Rhea" id="RHEA-COMP:12315"/>
        <dbReference type="ChEBI" id="CHEBI:15377"/>
        <dbReference type="ChEBI" id="CHEBI:16044"/>
        <dbReference type="ChEBI" id="CHEBI:29950"/>
        <dbReference type="ChEBI" id="CHEBI:44120"/>
        <dbReference type="ChEBI" id="CHEBI:50058"/>
        <dbReference type="EC" id="1.8.4.11"/>
    </reaction>
</comment>
<dbReference type="PROSITE" id="PS51790">
    <property type="entry name" value="MSRB"/>
    <property type="match status" value="1"/>
</dbReference>
<dbReference type="RefSeq" id="WP_036379989.1">
    <property type="nucleotide sequence ID" value="NZ_JABXYR010000002.1"/>
</dbReference>
<dbReference type="AlphaFoldDB" id="A0A7Y8VRZ7"/>
<dbReference type="Gene3D" id="3.30.1060.10">
    <property type="entry name" value="Peptide methionine sulphoxide reductase MsrA"/>
    <property type="match status" value="1"/>
</dbReference>
<dbReference type="InterPro" id="IPR011057">
    <property type="entry name" value="Mss4-like_sf"/>
</dbReference>
<dbReference type="SUPFAM" id="SSF51316">
    <property type="entry name" value="Mss4-like"/>
    <property type="match status" value="1"/>
</dbReference>
<evidence type="ECO:0000313" key="10">
    <source>
        <dbReference type="Proteomes" id="UP000526307"/>
    </source>
</evidence>
<evidence type="ECO:0000256" key="3">
    <source>
        <dbReference type="ARBA" id="ARBA00047806"/>
    </source>
</evidence>
<evidence type="ECO:0000256" key="2">
    <source>
        <dbReference type="ARBA" id="ARBA00023268"/>
    </source>
</evidence>
<dbReference type="HAMAP" id="MF_01401">
    <property type="entry name" value="MsrA"/>
    <property type="match status" value="1"/>
</dbReference>
<comment type="similarity">
    <text evidence="6">Belongs to the MsrB Met sulfoxide reductase family.</text>
</comment>
<dbReference type="Gene3D" id="2.170.150.20">
    <property type="entry name" value="Peptide methionine sulfoxide reductase"/>
    <property type="match status" value="1"/>
</dbReference>
<evidence type="ECO:0000256" key="5">
    <source>
        <dbReference type="ARBA" id="ARBA00048782"/>
    </source>
</evidence>
<dbReference type="GO" id="GO:0005737">
    <property type="term" value="C:cytoplasm"/>
    <property type="evidence" value="ECO:0007669"/>
    <property type="project" value="TreeGrafter"/>
</dbReference>
<dbReference type="Proteomes" id="UP000526307">
    <property type="component" value="Unassembled WGS sequence"/>
</dbReference>
<gene>
    <name evidence="6 9" type="primary">msrB</name>
    <name evidence="7" type="synonym">msrA</name>
    <name evidence="9" type="ORF">HW270_05600</name>
</gene>
<sequence length="327" mass="37178">MNRNIYFAGGCFWGTERVFKEIPGVVDTTVGYANGTVEYPSYEQVCRNETGHREAVRVVYDSDRLSLEKLTHAFFLVIDPTLENRQGNDIGTQYQTGIYYEDEQDLPVLTKVFEQQRAQHDEFHVELSPLSAFYDAEEYHQDYLDKNPGGYCHITNYELEEVRALFAAEAAEIGEEPKDELYASDETEEELFDRIGPSAYDVVRKAGTERAFSGEYDDFFEKGIYVDIVSGEPLFVSTDKYNSGCGWPAFTRPIGEEHVVYNRDTSFGMERVEVRSKGANSHLGHVFHDGPADRGGMRYCINSVALRFVPVDDMEAEGYGDLVELVR</sequence>
<dbReference type="EC" id="1.8.4.12" evidence="6"/>
<dbReference type="NCBIfam" id="TIGR00357">
    <property type="entry name" value="peptide-methionine (R)-S-oxide reductase MsrB"/>
    <property type="match status" value="1"/>
</dbReference>
<reference evidence="9 10" key="1">
    <citation type="submission" date="2020-06" db="EMBL/GenBank/DDBJ databases">
        <title>Mogibacterium timidum strain W9173 genomic sequence.</title>
        <authorList>
            <person name="Wade W.G."/>
            <person name="Johnston C.D."/>
            <person name="Chen T."/>
            <person name="Dewhirst F.E."/>
        </authorList>
    </citation>
    <scope>NUCLEOTIDE SEQUENCE [LARGE SCALE GENOMIC DNA]</scope>
    <source>
        <strain evidence="9 10">W9173</strain>
    </source>
</reference>
<dbReference type="HAMAP" id="MF_01400">
    <property type="entry name" value="MsrB"/>
    <property type="match status" value="1"/>
</dbReference>
<keyword evidence="10" id="KW-1185">Reference proteome</keyword>
<comment type="caution">
    <text evidence="6">Lacks conserved residue(s) required for the propagation of feature annotation.</text>
</comment>
<organism evidence="9 10">
    <name type="scientific">Mogibacterium timidum</name>
    <dbReference type="NCBI Taxonomy" id="35519"/>
    <lineage>
        <taxon>Bacteria</taxon>
        <taxon>Bacillati</taxon>
        <taxon>Bacillota</taxon>
        <taxon>Clostridia</taxon>
        <taxon>Peptostreptococcales</taxon>
        <taxon>Anaerovoracaceae</taxon>
        <taxon>Mogibacterium</taxon>
    </lineage>
</organism>
<feature type="active site" description="Nucleophile" evidence="6">
    <location>
        <position position="300"/>
    </location>
</feature>
<feature type="active site" evidence="7">
    <location>
        <position position="11"/>
    </location>
</feature>
<dbReference type="InterPro" id="IPR036509">
    <property type="entry name" value="Met_Sox_Rdtase_MsrA_sf"/>
</dbReference>
<accession>A0A7Y8VRZ7</accession>
<feature type="domain" description="MsrB" evidence="8">
    <location>
        <begin position="188"/>
        <end position="311"/>
    </location>
</feature>
<dbReference type="GO" id="GO:0034599">
    <property type="term" value="P:cellular response to oxidative stress"/>
    <property type="evidence" value="ECO:0007669"/>
    <property type="project" value="TreeGrafter"/>
</dbReference>
<evidence type="ECO:0000256" key="7">
    <source>
        <dbReference type="HAMAP-Rule" id="MF_01401"/>
    </source>
</evidence>
<dbReference type="FunFam" id="2.170.150.20:FF:000003">
    <property type="entry name" value="Peptide methionine sulfoxide reductase MsrB"/>
    <property type="match status" value="1"/>
</dbReference>
<dbReference type="InterPro" id="IPR050162">
    <property type="entry name" value="MsrA_MetSO_reductase"/>
</dbReference>
<protein>
    <recommendedName>
        <fullName evidence="6 7">Multifunctional fusion protein</fullName>
    </recommendedName>
    <domain>
        <recommendedName>
            <fullName evidence="7">Peptide methionine sulfoxide reductase MsrA</fullName>
            <shortName evidence="7">Protein-methionine-S-oxide reductase</shortName>
            <ecNumber evidence="7">1.8.4.11</ecNumber>
        </recommendedName>
        <alternativeName>
            <fullName evidence="7">Peptide-methionine (S)-S-oxide reductase</fullName>
            <shortName evidence="7">Peptide Met(O) reductase</shortName>
        </alternativeName>
    </domain>
    <domain>
        <recommendedName>
            <fullName evidence="6">Peptide methionine sulfoxide reductase MsrB</fullName>
            <ecNumber evidence="6">1.8.4.12</ecNumber>
        </recommendedName>
        <alternativeName>
            <fullName evidence="6">Peptide-methionine (R)-S-oxide reductase</fullName>
        </alternativeName>
    </domain>
</protein>
<dbReference type="EMBL" id="JABXYR010000002">
    <property type="protein sequence ID" value="NWO23536.1"/>
    <property type="molecule type" value="Genomic_DNA"/>
</dbReference>
<keyword evidence="2" id="KW-0511">Multifunctional enzyme</keyword>
<proteinExistence type="inferred from homology"/>
<evidence type="ECO:0000256" key="6">
    <source>
        <dbReference type="HAMAP-Rule" id="MF_01400"/>
    </source>
</evidence>
<comment type="catalytic activity">
    <reaction evidence="4 6">
        <text>L-methionyl-[protein] + [thioredoxin]-disulfide + H2O = L-methionyl-(R)-S-oxide-[protein] + [thioredoxin]-dithiol</text>
        <dbReference type="Rhea" id="RHEA:24164"/>
        <dbReference type="Rhea" id="RHEA-COMP:10698"/>
        <dbReference type="Rhea" id="RHEA-COMP:10700"/>
        <dbReference type="Rhea" id="RHEA-COMP:12313"/>
        <dbReference type="Rhea" id="RHEA-COMP:12314"/>
        <dbReference type="ChEBI" id="CHEBI:15377"/>
        <dbReference type="ChEBI" id="CHEBI:16044"/>
        <dbReference type="ChEBI" id="CHEBI:29950"/>
        <dbReference type="ChEBI" id="CHEBI:45764"/>
        <dbReference type="ChEBI" id="CHEBI:50058"/>
        <dbReference type="EC" id="1.8.4.12"/>
    </reaction>
</comment>
<dbReference type="InterPro" id="IPR002579">
    <property type="entry name" value="Met_Sox_Rdtase_MsrB_dom"/>
</dbReference>
<evidence type="ECO:0000256" key="1">
    <source>
        <dbReference type="ARBA" id="ARBA00023002"/>
    </source>
</evidence>
<dbReference type="GO" id="GO:0008113">
    <property type="term" value="F:peptide-methionine (S)-S-oxide reductase activity"/>
    <property type="evidence" value="ECO:0007669"/>
    <property type="project" value="UniProtKB-UniRule"/>
</dbReference>